<dbReference type="PIRSF" id="PIRSF018169">
    <property type="entry name" value="PAF_acetylhydrolase"/>
    <property type="match status" value="1"/>
</dbReference>
<comment type="caution">
    <text evidence="7">The sequence shown here is derived from an EMBL/GenBank/DDBJ whole genome shotgun (WGS) entry which is preliminary data.</text>
</comment>
<organism evidence="7 8">
    <name type="scientific">Mucor saturninus</name>
    <dbReference type="NCBI Taxonomy" id="64648"/>
    <lineage>
        <taxon>Eukaryota</taxon>
        <taxon>Fungi</taxon>
        <taxon>Fungi incertae sedis</taxon>
        <taxon>Mucoromycota</taxon>
        <taxon>Mucoromycotina</taxon>
        <taxon>Mucoromycetes</taxon>
        <taxon>Mucorales</taxon>
        <taxon>Mucorineae</taxon>
        <taxon>Mucoraceae</taxon>
        <taxon>Mucor</taxon>
    </lineage>
</organism>
<dbReference type="GO" id="GO:0016042">
    <property type="term" value="P:lipid catabolic process"/>
    <property type="evidence" value="ECO:0007669"/>
    <property type="project" value="UniProtKB-KW"/>
</dbReference>
<keyword evidence="8" id="KW-1185">Reference proteome</keyword>
<comment type="catalytic activity">
    <reaction evidence="4">
        <text>a 1-O-alkyl-2-acetyl-sn-glycero-3-phosphocholine + H2O = a 1-O-alkyl-sn-glycero-3-phosphocholine + acetate + H(+)</text>
        <dbReference type="Rhea" id="RHEA:17777"/>
        <dbReference type="ChEBI" id="CHEBI:15377"/>
        <dbReference type="ChEBI" id="CHEBI:15378"/>
        <dbReference type="ChEBI" id="CHEBI:30089"/>
        <dbReference type="ChEBI" id="CHEBI:30909"/>
        <dbReference type="ChEBI" id="CHEBI:36707"/>
        <dbReference type="EC" id="3.1.1.47"/>
    </reaction>
</comment>
<reference evidence="7" key="1">
    <citation type="submission" date="2020-12" db="EMBL/GenBank/DDBJ databases">
        <title>Metabolic potential, ecology and presence of endohyphal bacteria is reflected in genomic diversity of Mucoromycotina.</title>
        <authorList>
            <person name="Muszewska A."/>
            <person name="Okrasinska A."/>
            <person name="Steczkiewicz K."/>
            <person name="Drgas O."/>
            <person name="Orlowska M."/>
            <person name="Perlinska-Lenart U."/>
            <person name="Aleksandrzak-Piekarczyk T."/>
            <person name="Szatraj K."/>
            <person name="Zielenkiewicz U."/>
            <person name="Pilsyk S."/>
            <person name="Malc E."/>
            <person name="Mieczkowski P."/>
            <person name="Kruszewska J.S."/>
            <person name="Biernat P."/>
            <person name="Pawlowska J."/>
        </authorList>
    </citation>
    <scope>NUCLEOTIDE SEQUENCE</scope>
    <source>
        <strain evidence="7">WA0000017839</strain>
    </source>
</reference>
<feature type="region of interest" description="Disordered" evidence="6">
    <location>
        <begin position="371"/>
        <end position="393"/>
    </location>
</feature>
<dbReference type="EC" id="3.1.1.47" evidence="4"/>
<feature type="active site" description="Nucleophile" evidence="5">
    <location>
        <position position="224"/>
    </location>
</feature>
<evidence type="ECO:0000313" key="7">
    <source>
        <dbReference type="EMBL" id="KAG2201678.1"/>
    </source>
</evidence>
<dbReference type="PANTHER" id="PTHR10272">
    <property type="entry name" value="PLATELET-ACTIVATING FACTOR ACETYLHYDROLASE"/>
    <property type="match status" value="1"/>
</dbReference>
<evidence type="ECO:0000256" key="3">
    <source>
        <dbReference type="ARBA" id="ARBA00023098"/>
    </source>
</evidence>
<proteinExistence type="inferred from homology"/>
<dbReference type="AlphaFoldDB" id="A0A8H7QZV0"/>
<dbReference type="InterPro" id="IPR029058">
    <property type="entry name" value="AB_hydrolase_fold"/>
</dbReference>
<accession>A0A8H7QZV0</accession>
<dbReference type="OrthoDB" id="2363873at2759"/>
<keyword evidence="2 4" id="KW-0442">Lipid degradation</keyword>
<keyword evidence="1 4" id="KW-0378">Hydrolase</keyword>
<feature type="active site" description="Charge relay system" evidence="5">
    <location>
        <position position="248"/>
    </location>
</feature>
<sequence>MSLLLANFPPLTGRYSVGCHDIEWQNQQPSNSRTPPDEYCKSVLMRLYYPATIKKGDHKANWITHPDYAKALCDIAKLPAFLSNWLSGLASIKKTRFYKDAQVLETDEPTQFPVIVFSHGLGGNRLIYSSICSDLASHGFIVAAIEHRDGSASLAKGVEDEWVKYDNVPPEVWGFRHHQLRHRVAEVELCLAGLDELAITKSNKGGPNFEGKLNMKSIVMAGHSFGGATTMLMLNDKACRFQCGLLLDPWAQPLMMLTDTDVHIQRPVIAILSEQFSFWPDNYESVQELIDHSVHSNKSLCLSLNGTEHQHQSDVLLVLRYWTLFDFRSPFQIDPVRAIDLNTEAAVTFINNILSKPITASKIAYPATKVSTNNAKKRSREPSAPRPISNFDPIINHTKKTKLAL</sequence>
<gene>
    <name evidence="7" type="ORF">INT47_003904</name>
</gene>
<dbReference type="EMBL" id="JAEPRD010000069">
    <property type="protein sequence ID" value="KAG2201678.1"/>
    <property type="molecule type" value="Genomic_DNA"/>
</dbReference>
<comment type="similarity">
    <text evidence="4">Belongs to the serine esterase family.</text>
</comment>
<evidence type="ECO:0000256" key="1">
    <source>
        <dbReference type="ARBA" id="ARBA00022801"/>
    </source>
</evidence>
<name>A0A8H7QZV0_9FUNG</name>
<dbReference type="InterPro" id="IPR016715">
    <property type="entry name" value="PAF_acetylhydro_eukaryote"/>
</dbReference>
<evidence type="ECO:0000256" key="6">
    <source>
        <dbReference type="SAM" id="MobiDB-lite"/>
    </source>
</evidence>
<dbReference type="Pfam" id="PF03403">
    <property type="entry name" value="PAF-AH_p_II"/>
    <property type="match status" value="1"/>
</dbReference>
<dbReference type="SUPFAM" id="SSF53474">
    <property type="entry name" value="alpha/beta-Hydrolases"/>
    <property type="match status" value="1"/>
</dbReference>
<dbReference type="Proteomes" id="UP000603453">
    <property type="component" value="Unassembled WGS sequence"/>
</dbReference>
<evidence type="ECO:0000256" key="2">
    <source>
        <dbReference type="ARBA" id="ARBA00022963"/>
    </source>
</evidence>
<protein>
    <recommendedName>
        <fullName evidence="4">Putative phospholipase</fullName>
        <ecNumber evidence="4">3.1.1.47</ecNumber>
    </recommendedName>
</protein>
<dbReference type="GO" id="GO:0003847">
    <property type="term" value="F:1-alkyl-2-acetylglycerophosphocholine esterase activity"/>
    <property type="evidence" value="ECO:0007669"/>
    <property type="project" value="UniProtKB-UniRule"/>
</dbReference>
<evidence type="ECO:0000256" key="5">
    <source>
        <dbReference type="PIRSR" id="PIRSR018169-1"/>
    </source>
</evidence>
<dbReference type="PANTHER" id="PTHR10272:SF0">
    <property type="entry name" value="PLATELET-ACTIVATING FACTOR ACETYLHYDROLASE"/>
    <property type="match status" value="1"/>
</dbReference>
<feature type="active site" description="Charge relay system" evidence="5">
    <location>
        <position position="309"/>
    </location>
</feature>
<dbReference type="Gene3D" id="3.40.50.1820">
    <property type="entry name" value="alpha/beta hydrolase"/>
    <property type="match status" value="1"/>
</dbReference>
<keyword evidence="3 4" id="KW-0443">Lipid metabolism</keyword>
<evidence type="ECO:0000313" key="8">
    <source>
        <dbReference type="Proteomes" id="UP000603453"/>
    </source>
</evidence>
<evidence type="ECO:0000256" key="4">
    <source>
        <dbReference type="PIRNR" id="PIRNR018169"/>
    </source>
</evidence>